<dbReference type="InterPro" id="IPR019734">
    <property type="entry name" value="TPR_rpt"/>
</dbReference>
<evidence type="ECO:0008006" key="6">
    <source>
        <dbReference type="Google" id="ProtNLM"/>
    </source>
</evidence>
<dbReference type="SMART" id="SM00028">
    <property type="entry name" value="TPR"/>
    <property type="match status" value="2"/>
</dbReference>
<proteinExistence type="predicted"/>
<name>A0A8S1XRC6_PAROT</name>
<dbReference type="EMBL" id="CAJJDP010000130">
    <property type="protein sequence ID" value="CAD8203557.1"/>
    <property type="molecule type" value="Genomic_DNA"/>
</dbReference>
<keyword evidence="5" id="KW-1185">Reference proteome</keyword>
<comment type="caution">
    <text evidence="4">The sequence shown here is derived from an EMBL/GenBank/DDBJ whole genome shotgun (WGS) entry which is preliminary data.</text>
</comment>
<feature type="repeat" description="TPR" evidence="3">
    <location>
        <begin position="124"/>
        <end position="157"/>
    </location>
</feature>
<dbReference type="Pfam" id="PF13181">
    <property type="entry name" value="TPR_8"/>
    <property type="match status" value="1"/>
</dbReference>
<dbReference type="Proteomes" id="UP000683925">
    <property type="component" value="Unassembled WGS sequence"/>
</dbReference>
<gene>
    <name evidence="4" type="ORF">POCTA_138.1.T1300089</name>
</gene>
<dbReference type="PANTHER" id="PTHR44858">
    <property type="entry name" value="TETRATRICOPEPTIDE REPEAT PROTEIN 6"/>
    <property type="match status" value="1"/>
</dbReference>
<dbReference type="PANTHER" id="PTHR44858:SF1">
    <property type="entry name" value="UDP-N-ACETYLGLUCOSAMINE--PEPTIDE N-ACETYLGLUCOSAMINYLTRANSFERASE SPINDLY-RELATED"/>
    <property type="match status" value="1"/>
</dbReference>
<evidence type="ECO:0000313" key="5">
    <source>
        <dbReference type="Proteomes" id="UP000683925"/>
    </source>
</evidence>
<reference evidence="4" key="1">
    <citation type="submission" date="2021-01" db="EMBL/GenBank/DDBJ databases">
        <authorList>
            <consortium name="Genoscope - CEA"/>
            <person name="William W."/>
        </authorList>
    </citation>
    <scope>NUCLEOTIDE SEQUENCE</scope>
</reference>
<sequence length="204" mass="23561">MLCNASSYNFIFSYKSPKLIFTTLLSQSVAQQRRLYEMCQDKPKYCYGLQKKILGTITYDLWQKSCNITIKLQKKIVIVITHICVKQGLYYMDEQLNDCALQDFNQVIEINPHYSLFTIIEVTTILLNILGNLYTEVDEKDKALIDYNKAIQLDPQSFSFTITLQRRSLFAIIQSSTKQITNSCHALNSSPKRNFAADKVKSQK</sequence>
<evidence type="ECO:0000313" key="4">
    <source>
        <dbReference type="EMBL" id="CAD8203557.1"/>
    </source>
</evidence>
<evidence type="ECO:0000256" key="3">
    <source>
        <dbReference type="PROSITE-ProRule" id="PRU00339"/>
    </source>
</evidence>
<dbReference type="PROSITE" id="PS50005">
    <property type="entry name" value="TPR"/>
    <property type="match status" value="1"/>
</dbReference>
<dbReference type="AlphaFoldDB" id="A0A8S1XRC6"/>
<dbReference type="InterPro" id="IPR050498">
    <property type="entry name" value="Ycf3"/>
</dbReference>
<evidence type="ECO:0000256" key="1">
    <source>
        <dbReference type="ARBA" id="ARBA00022737"/>
    </source>
</evidence>
<keyword evidence="1" id="KW-0677">Repeat</keyword>
<protein>
    <recommendedName>
        <fullName evidence="6">Tetratricopeptide repeat protein</fullName>
    </recommendedName>
</protein>
<accession>A0A8S1XRC6</accession>
<dbReference type="OrthoDB" id="9991317at2759"/>
<organism evidence="4 5">
    <name type="scientific">Paramecium octaurelia</name>
    <dbReference type="NCBI Taxonomy" id="43137"/>
    <lineage>
        <taxon>Eukaryota</taxon>
        <taxon>Sar</taxon>
        <taxon>Alveolata</taxon>
        <taxon>Ciliophora</taxon>
        <taxon>Intramacronucleata</taxon>
        <taxon>Oligohymenophorea</taxon>
        <taxon>Peniculida</taxon>
        <taxon>Parameciidae</taxon>
        <taxon>Paramecium</taxon>
    </lineage>
</organism>
<evidence type="ECO:0000256" key="2">
    <source>
        <dbReference type="ARBA" id="ARBA00022803"/>
    </source>
</evidence>
<keyword evidence="2 3" id="KW-0802">TPR repeat</keyword>